<evidence type="ECO:0000313" key="5">
    <source>
        <dbReference type="Proteomes" id="UP001150217"/>
    </source>
</evidence>
<dbReference type="SUPFAM" id="SSF48403">
    <property type="entry name" value="Ankyrin repeat"/>
    <property type="match status" value="1"/>
</dbReference>
<feature type="domain" description="Nephrocystin 3-like N-terminal" evidence="3">
    <location>
        <begin position="75"/>
        <end position="228"/>
    </location>
</feature>
<feature type="repeat" description="ANK" evidence="2">
    <location>
        <begin position="654"/>
        <end position="684"/>
    </location>
</feature>
<dbReference type="PROSITE" id="PS50088">
    <property type="entry name" value="ANK_REPEAT"/>
    <property type="match status" value="2"/>
</dbReference>
<dbReference type="InterPro" id="IPR002110">
    <property type="entry name" value="Ankyrin_rpt"/>
</dbReference>
<dbReference type="PANTHER" id="PTHR10039:SF16">
    <property type="entry name" value="GPI INOSITOL-DEACYLASE"/>
    <property type="match status" value="1"/>
</dbReference>
<protein>
    <recommendedName>
        <fullName evidence="3">Nephrocystin 3-like N-terminal domain-containing protein</fullName>
    </recommendedName>
</protein>
<proteinExistence type="predicted"/>
<evidence type="ECO:0000256" key="2">
    <source>
        <dbReference type="PROSITE-ProRule" id="PRU00023"/>
    </source>
</evidence>
<accession>A0ABQ8VQF5</accession>
<keyword evidence="1" id="KW-0677">Repeat</keyword>
<dbReference type="Gene3D" id="3.40.50.300">
    <property type="entry name" value="P-loop containing nucleotide triphosphate hydrolases"/>
    <property type="match status" value="1"/>
</dbReference>
<dbReference type="PROSITE" id="PS50297">
    <property type="entry name" value="ANK_REP_REGION"/>
    <property type="match status" value="1"/>
</dbReference>
<dbReference type="InterPro" id="IPR056884">
    <property type="entry name" value="NPHP3-like_N"/>
</dbReference>
<dbReference type="InterPro" id="IPR036770">
    <property type="entry name" value="Ankyrin_rpt-contain_sf"/>
</dbReference>
<sequence>MGSRNSTYASSSDTVTDHSGTWKNFLISEVLTIYLSLLADYQNREIGEWLSPFDFIEIQRVILHSRAPNTGLKPLLSEAYVRWRNGDDRTLLMSGLPGAGKSMSAASVVQDLNEYYEGCKVAVVCVFCDFGQMQMQTTDALIASMLRQLIQAHDTVHSSVTSMYMHHTSRSTFPRSDEIVAAFSTSVQQFESVFVVVDALDECPDDQTRSQLVSTLNSFPVSLLFTSRPHPSIDQLLGGCTRQDIIADKHDLWIYCEERFTLSRVGRLCSPDSKQEILNQVVQKAEGMFVVARLLMDALLEAPNVKEALGIILTLPTGLQGTYGKTVQHMCEGSNPEIKDLALYSDLLTKQSLVDACAGLITIEDRTDKVRLIHYTVHEYLVKEQVNLWTNVQRTMAVTCVSYLRYNLPRLQYDPEVYIEEEIRNASIQHPFFGYALFEWGHHVHSCGELKLVNELLALLASDTHCTLSRMLTFNAMNSPKWTSWSALHFSAHFDLASTFLLLLHYHDNVRLNAEDHSRRSALSHVAQCGYSDVVKILLQDDGIDVNQRDGKGMVPLLYASMEGHALVTGILCERKDISINASNDDGRCSLSLAAQRGYDRVVKNLLASPGIDVNLSDSNFRTALSFGAQHGRTEIVRALLSRKEVAVNRRDILGRSPLSYAADQTTKGEEVVSLLLDAGADED</sequence>
<dbReference type="PANTHER" id="PTHR10039">
    <property type="entry name" value="AMELOGENIN"/>
    <property type="match status" value="1"/>
</dbReference>
<keyword evidence="5" id="KW-1185">Reference proteome</keyword>
<dbReference type="Proteomes" id="UP001150217">
    <property type="component" value="Unassembled WGS sequence"/>
</dbReference>
<dbReference type="SMART" id="SM00248">
    <property type="entry name" value="ANK"/>
    <property type="match status" value="6"/>
</dbReference>
<comment type="caution">
    <text evidence="4">The sequence shown here is derived from an EMBL/GenBank/DDBJ whole genome shotgun (WGS) entry which is preliminary data.</text>
</comment>
<gene>
    <name evidence="4" type="ORF">C8R41DRAFT_756694</name>
</gene>
<reference evidence="4" key="1">
    <citation type="submission" date="2022-08" db="EMBL/GenBank/DDBJ databases">
        <title>A Global Phylogenomic Analysis of the Shiitake Genus Lentinula.</title>
        <authorList>
            <consortium name="DOE Joint Genome Institute"/>
            <person name="Sierra-Patev S."/>
            <person name="Min B."/>
            <person name="Naranjo-Ortiz M."/>
            <person name="Looney B."/>
            <person name="Konkel Z."/>
            <person name="Slot J.C."/>
            <person name="Sakamoto Y."/>
            <person name="Steenwyk J.L."/>
            <person name="Rokas A."/>
            <person name="Carro J."/>
            <person name="Camarero S."/>
            <person name="Ferreira P."/>
            <person name="Molpeceres G."/>
            <person name="Ruiz-Duenas F.J."/>
            <person name="Serrano A."/>
            <person name="Henrissat B."/>
            <person name="Drula E."/>
            <person name="Hughes K.W."/>
            <person name="Mata J.L."/>
            <person name="Ishikawa N.K."/>
            <person name="Vargas-Isla R."/>
            <person name="Ushijima S."/>
            <person name="Smith C.A."/>
            <person name="Ahrendt S."/>
            <person name="Andreopoulos W."/>
            <person name="He G."/>
            <person name="Labutti K."/>
            <person name="Lipzen A."/>
            <person name="Ng V."/>
            <person name="Riley R."/>
            <person name="Sandor L."/>
            <person name="Barry K."/>
            <person name="Martinez A.T."/>
            <person name="Xiao Y."/>
            <person name="Gibbons J.G."/>
            <person name="Terashima K."/>
            <person name="Grigoriev I.V."/>
            <person name="Hibbett D.S."/>
        </authorList>
    </citation>
    <scope>NUCLEOTIDE SEQUENCE</scope>
    <source>
        <strain evidence="4">RHP3577 ss4</strain>
    </source>
</reference>
<organism evidence="4 5">
    <name type="scientific">Lentinula lateritia</name>
    <dbReference type="NCBI Taxonomy" id="40482"/>
    <lineage>
        <taxon>Eukaryota</taxon>
        <taxon>Fungi</taxon>
        <taxon>Dikarya</taxon>
        <taxon>Basidiomycota</taxon>
        <taxon>Agaricomycotina</taxon>
        <taxon>Agaricomycetes</taxon>
        <taxon>Agaricomycetidae</taxon>
        <taxon>Agaricales</taxon>
        <taxon>Marasmiineae</taxon>
        <taxon>Omphalotaceae</taxon>
        <taxon>Lentinula</taxon>
    </lineage>
</organism>
<dbReference type="Gene3D" id="1.25.40.20">
    <property type="entry name" value="Ankyrin repeat-containing domain"/>
    <property type="match status" value="1"/>
</dbReference>
<dbReference type="InterPro" id="IPR027417">
    <property type="entry name" value="P-loop_NTPase"/>
</dbReference>
<evidence type="ECO:0000259" key="3">
    <source>
        <dbReference type="Pfam" id="PF24883"/>
    </source>
</evidence>
<dbReference type="Pfam" id="PF24883">
    <property type="entry name" value="NPHP3_N"/>
    <property type="match status" value="1"/>
</dbReference>
<name>A0ABQ8VQF5_9AGAR</name>
<feature type="repeat" description="ANK" evidence="2">
    <location>
        <begin position="586"/>
        <end position="619"/>
    </location>
</feature>
<dbReference type="EMBL" id="JANVFT010000014">
    <property type="protein sequence ID" value="KAJ4498623.1"/>
    <property type="molecule type" value="Genomic_DNA"/>
</dbReference>
<keyword evidence="2" id="KW-0040">ANK repeat</keyword>
<evidence type="ECO:0000313" key="4">
    <source>
        <dbReference type="EMBL" id="KAJ4498623.1"/>
    </source>
</evidence>
<dbReference type="SUPFAM" id="SSF52540">
    <property type="entry name" value="P-loop containing nucleoside triphosphate hydrolases"/>
    <property type="match status" value="1"/>
</dbReference>
<evidence type="ECO:0000256" key="1">
    <source>
        <dbReference type="ARBA" id="ARBA00022737"/>
    </source>
</evidence>
<feature type="non-terminal residue" evidence="4">
    <location>
        <position position="684"/>
    </location>
</feature>
<dbReference type="Pfam" id="PF12796">
    <property type="entry name" value="Ank_2"/>
    <property type="match status" value="2"/>
</dbReference>